<dbReference type="GO" id="GO:0000455">
    <property type="term" value="P:enzyme-directed rRNA pseudouridine synthesis"/>
    <property type="evidence" value="ECO:0007669"/>
    <property type="project" value="TreeGrafter"/>
</dbReference>
<comment type="caution">
    <text evidence="3">The sequence shown here is derived from an EMBL/GenBank/DDBJ whole genome shotgun (WGS) entry which is preliminary data.</text>
</comment>
<protein>
    <recommendedName>
        <fullName evidence="2">Pseudouridine synthase RsuA/RluA-like domain-containing protein</fullName>
    </recommendedName>
</protein>
<dbReference type="Pfam" id="PF00849">
    <property type="entry name" value="PseudoU_synth_2"/>
    <property type="match status" value="1"/>
</dbReference>
<dbReference type="InterPro" id="IPR006145">
    <property type="entry name" value="PsdUridine_synth_RsuA/RluA"/>
</dbReference>
<feature type="domain" description="Pseudouridine synthase RsuA/RluA-like" evidence="2">
    <location>
        <begin position="80"/>
        <end position="243"/>
    </location>
</feature>
<dbReference type="PANTHER" id="PTHR21600:SF87">
    <property type="entry name" value="RNA PSEUDOURIDYLATE SYNTHASE DOMAIN-CONTAINING PROTEIN 1"/>
    <property type="match status" value="1"/>
</dbReference>
<dbReference type="GO" id="GO:0009982">
    <property type="term" value="F:pseudouridine synthase activity"/>
    <property type="evidence" value="ECO:0007669"/>
    <property type="project" value="InterPro"/>
</dbReference>
<dbReference type="GO" id="GO:0003723">
    <property type="term" value="F:RNA binding"/>
    <property type="evidence" value="ECO:0007669"/>
    <property type="project" value="InterPro"/>
</dbReference>
<dbReference type="OrthoDB" id="428658at2759"/>
<dbReference type="SUPFAM" id="SSF55120">
    <property type="entry name" value="Pseudouridine synthase"/>
    <property type="match status" value="1"/>
</dbReference>
<keyword evidence="4" id="KW-1185">Reference proteome</keyword>
<dbReference type="Proteomes" id="UP000751190">
    <property type="component" value="Unassembled WGS sequence"/>
</dbReference>
<dbReference type="InterPro" id="IPR020103">
    <property type="entry name" value="PsdUridine_synth_cat_dom_sf"/>
</dbReference>
<dbReference type="OMA" id="KPWCVRL"/>
<reference evidence="3" key="1">
    <citation type="submission" date="2021-05" db="EMBL/GenBank/DDBJ databases">
        <title>The genome of the haptophyte Pavlova lutheri (Diacronema luteri, Pavlovales) - a model for lipid biosynthesis in eukaryotic algae.</title>
        <authorList>
            <person name="Hulatt C.J."/>
            <person name="Posewitz M.C."/>
        </authorList>
    </citation>
    <scope>NUCLEOTIDE SEQUENCE</scope>
    <source>
        <strain evidence="3">NIVA-4/92</strain>
    </source>
</reference>
<evidence type="ECO:0000313" key="3">
    <source>
        <dbReference type="EMBL" id="KAG8459855.1"/>
    </source>
</evidence>
<organism evidence="3 4">
    <name type="scientific">Diacronema lutheri</name>
    <name type="common">Unicellular marine alga</name>
    <name type="synonym">Monochrysis lutheri</name>
    <dbReference type="NCBI Taxonomy" id="2081491"/>
    <lineage>
        <taxon>Eukaryota</taxon>
        <taxon>Haptista</taxon>
        <taxon>Haptophyta</taxon>
        <taxon>Pavlovophyceae</taxon>
        <taxon>Pavlovales</taxon>
        <taxon>Pavlovaceae</taxon>
        <taxon>Diacronema</taxon>
    </lineage>
</organism>
<accession>A0A8J5XAX4</accession>
<dbReference type="EMBL" id="JAGTXO010000037">
    <property type="protein sequence ID" value="KAG8459855.1"/>
    <property type="molecule type" value="Genomic_DNA"/>
</dbReference>
<name>A0A8J5XAX4_DIALT</name>
<comment type="similarity">
    <text evidence="1">Belongs to the pseudouridine synthase RluA family.</text>
</comment>
<dbReference type="AlphaFoldDB" id="A0A8J5XAX4"/>
<evidence type="ECO:0000313" key="4">
    <source>
        <dbReference type="Proteomes" id="UP000751190"/>
    </source>
</evidence>
<dbReference type="InterPro" id="IPR050188">
    <property type="entry name" value="RluA_PseudoU_synthase"/>
</dbReference>
<proteinExistence type="inferred from homology"/>
<evidence type="ECO:0000259" key="2">
    <source>
        <dbReference type="Pfam" id="PF00849"/>
    </source>
</evidence>
<evidence type="ECO:0000256" key="1">
    <source>
        <dbReference type="ARBA" id="ARBA00010876"/>
    </source>
</evidence>
<dbReference type="Gene3D" id="3.30.2350.10">
    <property type="entry name" value="Pseudouridine synthase"/>
    <property type="match status" value="1"/>
</dbReference>
<dbReference type="PANTHER" id="PTHR21600">
    <property type="entry name" value="MITOCHONDRIAL RNA PSEUDOURIDINE SYNTHASE"/>
    <property type="match status" value="1"/>
</dbReference>
<dbReference type="CDD" id="cd02869">
    <property type="entry name" value="PseudoU_synth_RluA_like"/>
    <property type="match status" value="1"/>
</dbReference>
<gene>
    <name evidence="3" type="ORF">KFE25_014418</name>
</gene>
<sequence length="318" mass="33872">MRAAPALAAAPAPAALATPRSLGTMSAAILDASGDARRRAQLDYLVSCGVFTPADQAEFVRRQPQFLRLEFGVPYEDASFVLISKPFDVRLDLGTSGERNFALEITAADFLAARGLGTLRFCHQLDAATSGLLLAAKSRKAASAACGLFERRQARKQYLALVFGHVRTGAHAWIDAPIGAVRGDAFLQQPLPTADGGKPAQTALRVLRHGRLALHGPHEGRDASLLLLEPRTGRRHQLRVHCQLIGHPIVGDLSYAGDGESYRLFLHAHRLRLEPMPVDGGMLDATAACADFDDALADAVDVEPLAAEGGWLPGAPGV</sequence>